<dbReference type="Proteomes" id="UP001305702">
    <property type="component" value="Chromosome"/>
</dbReference>
<gene>
    <name evidence="5" type="ORF">MJA45_02435</name>
</gene>
<evidence type="ECO:0000259" key="4">
    <source>
        <dbReference type="Pfam" id="PF08241"/>
    </source>
</evidence>
<dbReference type="Gene3D" id="3.40.50.150">
    <property type="entry name" value="Vaccinia Virus protein VP39"/>
    <property type="match status" value="1"/>
</dbReference>
<proteinExistence type="inferred from homology"/>
<organism evidence="5 6">
    <name type="scientific">Paenibacillus aurantius</name>
    <dbReference type="NCBI Taxonomy" id="2918900"/>
    <lineage>
        <taxon>Bacteria</taxon>
        <taxon>Bacillati</taxon>
        <taxon>Bacillota</taxon>
        <taxon>Bacilli</taxon>
        <taxon>Bacillales</taxon>
        <taxon>Paenibacillaceae</taxon>
        <taxon>Paenibacillus</taxon>
    </lineage>
</organism>
<dbReference type="InterPro" id="IPR029063">
    <property type="entry name" value="SAM-dependent_MTases_sf"/>
</dbReference>
<evidence type="ECO:0000313" key="5">
    <source>
        <dbReference type="EMBL" id="WNQ11936.1"/>
    </source>
</evidence>
<keyword evidence="3 5" id="KW-0808">Transferase</keyword>
<evidence type="ECO:0000256" key="1">
    <source>
        <dbReference type="ARBA" id="ARBA00008361"/>
    </source>
</evidence>
<reference evidence="5 6" key="1">
    <citation type="submission" date="2022-02" db="EMBL/GenBank/DDBJ databases">
        <title>Paenibacillus sp. MBLB1776 Whole Genome Shotgun Sequencing.</title>
        <authorList>
            <person name="Hwang C.Y."/>
            <person name="Cho E.-S."/>
            <person name="Seo M.-J."/>
        </authorList>
    </citation>
    <scope>NUCLEOTIDE SEQUENCE [LARGE SCALE GENOMIC DNA]</scope>
    <source>
        <strain evidence="5 6">MBLB1776</strain>
    </source>
</reference>
<accession>A0AA96RFX2</accession>
<protein>
    <submittedName>
        <fullName evidence="5">Class I SAM-dependent methyltransferase</fullName>
        <ecNumber evidence="5">2.1.1.-</ecNumber>
    </submittedName>
</protein>
<dbReference type="SUPFAM" id="SSF53335">
    <property type="entry name" value="S-adenosyl-L-methionine-dependent methyltransferases"/>
    <property type="match status" value="1"/>
</dbReference>
<keyword evidence="2 5" id="KW-0489">Methyltransferase</keyword>
<evidence type="ECO:0000313" key="6">
    <source>
        <dbReference type="Proteomes" id="UP001305702"/>
    </source>
</evidence>
<dbReference type="KEGG" id="paun:MJA45_02435"/>
<name>A0AA96RFX2_9BACL</name>
<dbReference type="CDD" id="cd02440">
    <property type="entry name" value="AdoMet_MTases"/>
    <property type="match status" value="1"/>
</dbReference>
<dbReference type="PANTHER" id="PTHR44942:SF4">
    <property type="entry name" value="METHYLTRANSFERASE TYPE 11 DOMAIN-CONTAINING PROTEIN"/>
    <property type="match status" value="1"/>
</dbReference>
<comment type="similarity">
    <text evidence="1">Belongs to the methyltransferase superfamily.</text>
</comment>
<sequence>MDSKERFSNRVDTYVLYRPSYPKEALDYLYGPVGFTPESEIADIGAGTGIFSRLLLERGSRVLAVEPNGAMREAAEKTLGDEPRYQSVAATAEETGLPDGAVDHITCAQSFHWFDRTAARKEFHRILKPGGKVALIWNSRLTGGTPFLEGYESLLHRYGTDYEKVGHKNLSEATLASFFKEHSMQRVVFPYRQLFDLEGLRGRLASSSYTPAPGQPNHEPMMMALDDLFNRTQQDGTVSFDYETEIYWGEV</sequence>
<dbReference type="AlphaFoldDB" id="A0AA96RFX2"/>
<dbReference type="EC" id="2.1.1.-" evidence="5"/>
<dbReference type="InterPro" id="IPR013216">
    <property type="entry name" value="Methyltransf_11"/>
</dbReference>
<evidence type="ECO:0000256" key="2">
    <source>
        <dbReference type="ARBA" id="ARBA00022603"/>
    </source>
</evidence>
<evidence type="ECO:0000256" key="3">
    <source>
        <dbReference type="ARBA" id="ARBA00022679"/>
    </source>
</evidence>
<keyword evidence="6" id="KW-1185">Reference proteome</keyword>
<dbReference type="GO" id="GO:0032259">
    <property type="term" value="P:methylation"/>
    <property type="evidence" value="ECO:0007669"/>
    <property type="project" value="UniProtKB-KW"/>
</dbReference>
<dbReference type="RefSeq" id="WP_315605712.1">
    <property type="nucleotide sequence ID" value="NZ_CP130318.1"/>
</dbReference>
<dbReference type="EMBL" id="CP130318">
    <property type="protein sequence ID" value="WNQ11936.1"/>
    <property type="molecule type" value="Genomic_DNA"/>
</dbReference>
<dbReference type="Pfam" id="PF08241">
    <property type="entry name" value="Methyltransf_11"/>
    <property type="match status" value="1"/>
</dbReference>
<feature type="domain" description="Methyltransferase type 11" evidence="4">
    <location>
        <begin position="43"/>
        <end position="134"/>
    </location>
</feature>
<dbReference type="GO" id="GO:0008757">
    <property type="term" value="F:S-adenosylmethionine-dependent methyltransferase activity"/>
    <property type="evidence" value="ECO:0007669"/>
    <property type="project" value="InterPro"/>
</dbReference>
<dbReference type="PANTHER" id="PTHR44942">
    <property type="entry name" value="METHYLTRANSF_11 DOMAIN-CONTAINING PROTEIN"/>
    <property type="match status" value="1"/>
</dbReference>
<dbReference type="InterPro" id="IPR051052">
    <property type="entry name" value="Diverse_substrate_MTase"/>
</dbReference>